<dbReference type="EMBL" id="MPRL01000005">
    <property type="protein sequence ID" value="OOZ41872.1"/>
    <property type="molecule type" value="Genomic_DNA"/>
</dbReference>
<accession>A0A1T2LA35</accession>
<comment type="caution">
    <text evidence="1">The sequence shown here is derived from an EMBL/GenBank/DDBJ whole genome shotgun (WGS) entry which is preliminary data.</text>
</comment>
<dbReference type="InterPro" id="IPR014985">
    <property type="entry name" value="WbqC"/>
</dbReference>
<dbReference type="Proteomes" id="UP000191110">
    <property type="component" value="Unassembled WGS sequence"/>
</dbReference>
<evidence type="ECO:0000313" key="1">
    <source>
        <dbReference type="EMBL" id="OOZ41872.1"/>
    </source>
</evidence>
<name>A0A1T2LA35_9GAMM</name>
<keyword evidence="2" id="KW-1185">Reference proteome</keyword>
<evidence type="ECO:0008006" key="3">
    <source>
        <dbReference type="Google" id="ProtNLM"/>
    </source>
</evidence>
<dbReference type="OrthoDB" id="3611744at2"/>
<sequence length="231" mass="26550">MIVSIMQPAYLPWLGYFDRIAQSDVHIVLDDVALERSSKTRFTNRNKVRTKEGIKWLTVPVKTAGLGQPLISQIEIDNGQPWRKKHWQTLLHSYSQAPCFHEHKTFFENYYAREWPKLGECLKESTQYLLDVLGINVNLLYSSEMIVEGVKSELILNLCQSVGATKYISGPFGRDYLNGNAFESAGIELSFHDYHHPVYKQYHGGFEPYVSIVDLLFNHGSKSLEILTSYE</sequence>
<gene>
    <name evidence="1" type="ORF">BOW53_02165</name>
</gene>
<evidence type="ECO:0000313" key="2">
    <source>
        <dbReference type="Proteomes" id="UP000191110"/>
    </source>
</evidence>
<dbReference type="RefSeq" id="WP_078482496.1">
    <property type="nucleotide sequence ID" value="NZ_MPRL01000005.1"/>
</dbReference>
<dbReference type="AlphaFoldDB" id="A0A1T2LA35"/>
<proteinExistence type="predicted"/>
<dbReference type="Pfam" id="PF08889">
    <property type="entry name" value="WbqC"/>
    <property type="match status" value="1"/>
</dbReference>
<reference evidence="1 2" key="1">
    <citation type="submission" date="2016-11" db="EMBL/GenBank/DDBJ databases">
        <title>Mixed transmission modes and dynamic genome evolution in an obligate animal-bacterial symbiosis.</title>
        <authorList>
            <person name="Russell S.L."/>
            <person name="Corbett-Detig R.B."/>
            <person name="Cavanaugh C.M."/>
        </authorList>
    </citation>
    <scope>NUCLEOTIDE SEQUENCE [LARGE SCALE GENOMIC DNA]</scope>
    <source>
        <strain evidence="1">Sveles-Q1</strain>
    </source>
</reference>
<organism evidence="1 2">
    <name type="scientific">Solemya pervernicosa gill symbiont</name>
    <dbReference type="NCBI Taxonomy" id="642797"/>
    <lineage>
        <taxon>Bacteria</taxon>
        <taxon>Pseudomonadati</taxon>
        <taxon>Pseudomonadota</taxon>
        <taxon>Gammaproteobacteria</taxon>
        <taxon>sulfur-oxidizing symbionts</taxon>
    </lineage>
</organism>
<protein>
    <recommendedName>
        <fullName evidence="3">WbqC family protein</fullName>
    </recommendedName>
</protein>